<evidence type="ECO:0000256" key="1">
    <source>
        <dbReference type="SAM" id="Phobius"/>
    </source>
</evidence>
<dbReference type="Pfam" id="PF04820">
    <property type="entry name" value="Trp_halogenase"/>
    <property type="match status" value="1"/>
</dbReference>
<dbReference type="SUPFAM" id="SSF51905">
    <property type="entry name" value="FAD/NAD(P)-binding domain"/>
    <property type="match status" value="1"/>
</dbReference>
<protein>
    <submittedName>
        <fullName evidence="2">Tryptophan 7-halogenase</fullName>
    </submittedName>
</protein>
<accession>A0ABY4SM60</accession>
<dbReference type="Proteomes" id="UP001055429">
    <property type="component" value="Chromosome"/>
</dbReference>
<evidence type="ECO:0000313" key="3">
    <source>
        <dbReference type="Proteomes" id="UP001055429"/>
    </source>
</evidence>
<keyword evidence="1" id="KW-0812">Transmembrane</keyword>
<keyword evidence="3" id="KW-1185">Reference proteome</keyword>
<dbReference type="RefSeq" id="WP_250202240.1">
    <property type="nucleotide sequence ID" value="NZ_CP097649.1"/>
</dbReference>
<dbReference type="EMBL" id="CP097649">
    <property type="protein sequence ID" value="URI16002.1"/>
    <property type="molecule type" value="Genomic_DNA"/>
</dbReference>
<dbReference type="PIRSF" id="PIRSF011396">
    <property type="entry name" value="Trp_halogenase"/>
    <property type="match status" value="1"/>
</dbReference>
<reference evidence="2" key="1">
    <citation type="submission" date="2022-05" db="EMBL/GenBank/DDBJ databases">
        <title>Brevundimonas albigilva TT17 genome sequence.</title>
        <authorList>
            <person name="Lee K."/>
            <person name="Son H."/>
        </authorList>
    </citation>
    <scope>NUCLEOTIDE SEQUENCE</scope>
    <source>
        <strain evidence="2">TT17</strain>
    </source>
</reference>
<name>A0ABY4SM60_9CAUL</name>
<evidence type="ECO:0000313" key="2">
    <source>
        <dbReference type="EMBL" id="URI16002.1"/>
    </source>
</evidence>
<dbReference type="PANTHER" id="PTHR43747">
    <property type="entry name" value="FAD-BINDING PROTEIN"/>
    <property type="match status" value="1"/>
</dbReference>
<sequence>MRQLKRILIVGGGSAGWMTAALFSKLFRGRYDITLVESDAIGTIGVGEATIPAIRKFNELIGLDENDFIRRTQGSFKLGIQFVDWLRKGDRYMHAFGVIGRDLGWLRCHQYWLKMRESGGAGDLGAYSINAAAALENRFMRPDPKMRSSPLGQITYAFQFDAGLYARYLRQMSEAAGVVRREGKVCAVQLRAEDGFVESVTLEDGEVIAADLFVDCSGFRGLIIEEAMKTGYEAWTQWLPCDRAIAVPCARTEPFTPYTRATARDAGWQWRIPLQHRTGNGHVFSSRHMDEAEAERVLLANLDGAQLAEPKRIRFVTGKRRRIWNRNCVAVGLAAGFLEPLESTSLHLIQSSLIRLVRLMPDAGFDPANIDEFNRQTDFEYERVRDFIILHYKATERDDTPFWRHCRDMPVPDTLQRKIDLFRANGRVFREDDELFTEESWIQVFLGQGITPRHPDPLVDVTDEAAIDRYLGDIRSVVGKCVARMPPHPDYVARIVQAPQGQAAGASQT</sequence>
<organism evidence="2 3">
    <name type="scientific">Brevundimonas albigilva</name>
    <dbReference type="NCBI Taxonomy" id="1312364"/>
    <lineage>
        <taxon>Bacteria</taxon>
        <taxon>Pseudomonadati</taxon>
        <taxon>Pseudomonadota</taxon>
        <taxon>Alphaproteobacteria</taxon>
        <taxon>Caulobacterales</taxon>
        <taxon>Caulobacteraceae</taxon>
        <taxon>Brevundimonas</taxon>
    </lineage>
</organism>
<dbReference type="InterPro" id="IPR006905">
    <property type="entry name" value="Flavin_halogenase"/>
</dbReference>
<dbReference type="Gene3D" id="3.50.50.60">
    <property type="entry name" value="FAD/NAD(P)-binding domain"/>
    <property type="match status" value="1"/>
</dbReference>
<dbReference type="InterPro" id="IPR050816">
    <property type="entry name" value="Flavin-dep_Halogenase_NPB"/>
</dbReference>
<dbReference type="InterPro" id="IPR036188">
    <property type="entry name" value="FAD/NAD-bd_sf"/>
</dbReference>
<proteinExistence type="predicted"/>
<keyword evidence="1" id="KW-0472">Membrane</keyword>
<feature type="transmembrane region" description="Helical" evidence="1">
    <location>
        <begin position="7"/>
        <end position="27"/>
    </location>
</feature>
<gene>
    <name evidence="2" type="ORF">M8231_03180</name>
</gene>
<dbReference type="PANTHER" id="PTHR43747:SF4">
    <property type="entry name" value="FLAVIN-DEPENDENT TRYPTOPHAN HALOGENASE"/>
    <property type="match status" value="1"/>
</dbReference>
<keyword evidence="1" id="KW-1133">Transmembrane helix</keyword>
<dbReference type="InterPro" id="IPR033856">
    <property type="entry name" value="Trp_halogen"/>
</dbReference>